<dbReference type="InterPro" id="IPR035595">
    <property type="entry name" value="UDP_glycos_trans_CS"/>
</dbReference>
<gene>
    <name evidence="6" type="primary">LOC112293107</name>
    <name evidence="5" type="ORF">PHYPA_000266</name>
</gene>
<reference evidence="5 7" key="2">
    <citation type="journal article" date="2018" name="Plant J.">
        <title>The Physcomitrella patens chromosome-scale assembly reveals moss genome structure and evolution.</title>
        <authorList>
            <person name="Lang D."/>
            <person name="Ullrich K.K."/>
            <person name="Murat F."/>
            <person name="Fuchs J."/>
            <person name="Jenkins J."/>
            <person name="Haas F.B."/>
            <person name="Piednoel M."/>
            <person name="Gundlach H."/>
            <person name="Van Bel M."/>
            <person name="Meyberg R."/>
            <person name="Vives C."/>
            <person name="Morata J."/>
            <person name="Symeonidi A."/>
            <person name="Hiss M."/>
            <person name="Muchero W."/>
            <person name="Kamisugi Y."/>
            <person name="Saleh O."/>
            <person name="Blanc G."/>
            <person name="Decker E.L."/>
            <person name="van Gessel N."/>
            <person name="Grimwood J."/>
            <person name="Hayes R.D."/>
            <person name="Graham S.W."/>
            <person name="Gunter L.E."/>
            <person name="McDaniel S.F."/>
            <person name="Hoernstein S.N.W."/>
            <person name="Larsson A."/>
            <person name="Li F.W."/>
            <person name="Perroud P.F."/>
            <person name="Phillips J."/>
            <person name="Ranjan P."/>
            <person name="Rokshar D.S."/>
            <person name="Rothfels C.J."/>
            <person name="Schneider L."/>
            <person name="Shu S."/>
            <person name="Stevenson D.W."/>
            <person name="Thummler F."/>
            <person name="Tillich M."/>
            <person name="Villarreal Aguilar J.C."/>
            <person name="Widiez T."/>
            <person name="Wong G.K."/>
            <person name="Wymore A."/>
            <person name="Zhang Y."/>
            <person name="Zimmer A.D."/>
            <person name="Quatrano R.S."/>
            <person name="Mayer K.F.X."/>
            <person name="Goodstein D."/>
            <person name="Casacuberta J.M."/>
            <person name="Vandepoele K."/>
            <person name="Reski R."/>
            <person name="Cuming A.C."/>
            <person name="Tuskan G.A."/>
            <person name="Maumus F."/>
            <person name="Salse J."/>
            <person name="Schmutz J."/>
            <person name="Rensing S.A."/>
        </authorList>
    </citation>
    <scope>NUCLEOTIDE SEQUENCE [LARGE SCALE GENOMIC DNA]</scope>
    <source>
        <strain evidence="6 7">cv. Gransden 2004</strain>
    </source>
</reference>
<dbReference type="PROSITE" id="PS00375">
    <property type="entry name" value="UDPGT"/>
    <property type="match status" value="1"/>
</dbReference>
<reference evidence="6" key="3">
    <citation type="submission" date="2020-12" db="UniProtKB">
        <authorList>
            <consortium name="EnsemblPlants"/>
        </authorList>
    </citation>
    <scope>IDENTIFICATION</scope>
</reference>
<dbReference type="OMA" id="LFARHED"/>
<dbReference type="FunFam" id="3.40.50.2000:FF:000389">
    <property type="entry name" value="Glycosyltransferase"/>
    <property type="match status" value="1"/>
</dbReference>
<evidence type="ECO:0000313" key="7">
    <source>
        <dbReference type="Proteomes" id="UP000006727"/>
    </source>
</evidence>
<dbReference type="KEGG" id="ppp:112293107"/>
<evidence type="ECO:0000313" key="6">
    <source>
        <dbReference type="EnsemblPlants" id="Pp3c1_6260V3.1"/>
    </source>
</evidence>
<dbReference type="EMBL" id="ABEU02000001">
    <property type="protein sequence ID" value="PNR61842.1"/>
    <property type="molecule type" value="Genomic_DNA"/>
</dbReference>
<sequence length="485" mass="54150">MTVARREQRQVDGMRKGRLHVVVLPYPAKGHSIPLLHFAKQLHSMGVFVTFVNTFNHLSKEHFRSIYGANEDDNPMQVVPLGVTPPEGEGHTSLPYVNHVNTLVPETKILMTTLFARHEDAPPSCIVSDMFLGWTQEVANTFNIPKYVLFASPASGLAFMLHTSELVKQGKLPIDRSKEEDLVYDIPGVPPTRLADFPSPIQDPEDDSYLFYLRNCEQLLEAAGVLINTYYELEPTYIEALRKAYNLISFLPVGPLLPKAYFEPSSDVVPVDSDIRDPCLKWLDTQPDSSVLYVSFGSVAVLSIEQIQEIAQGLEASGQRFLLVLRPPSNPENVPLLPEGFEERTRGRGFVQVGWAPQLWVLSHRAVGGFLTHCGWNSTLESICRGVPMLAWPIQAEQAMNARFLVDVVKAGVELCRVTDKLVTKERISETVKFFMTEGVSTARKNVRKLQKLALNAVALGASVQKNLEDFTLEVRFGKQLPNGL</sequence>
<accession>A9S3P2</accession>
<dbReference type="SUPFAM" id="SSF53756">
    <property type="entry name" value="UDP-Glycosyltransferase/glycogen phosphorylase"/>
    <property type="match status" value="1"/>
</dbReference>
<dbReference type="HOGENOM" id="CLU_001724_2_2_1"/>
<dbReference type="Gene3D" id="3.40.50.2000">
    <property type="entry name" value="Glycogen Phosphorylase B"/>
    <property type="match status" value="2"/>
</dbReference>
<evidence type="ECO:0000256" key="3">
    <source>
        <dbReference type="RuleBase" id="RU003718"/>
    </source>
</evidence>
<name>A9S3P2_PHYPA</name>
<dbReference type="EnsemblPlants" id="Pp3c1_6260V3.1">
    <property type="protein sequence ID" value="Pp3c1_6260V3.1"/>
    <property type="gene ID" value="Pp3c1_6260"/>
</dbReference>
<evidence type="ECO:0000256" key="1">
    <source>
        <dbReference type="ARBA" id="ARBA00009995"/>
    </source>
</evidence>
<proteinExistence type="inferred from homology"/>
<protein>
    <recommendedName>
        <fullName evidence="4">Glycosyltransferase</fullName>
        <ecNumber evidence="4">2.4.1.-</ecNumber>
    </recommendedName>
</protein>
<evidence type="ECO:0000313" key="5">
    <source>
        <dbReference type="EMBL" id="PNR61842.1"/>
    </source>
</evidence>
<dbReference type="Gramene" id="Pp3c1_6260V3.2">
    <property type="protein sequence ID" value="Pp3c1_6260V3.2"/>
    <property type="gene ID" value="Pp3c1_6260"/>
</dbReference>
<dbReference type="OrthoDB" id="5835829at2759"/>
<dbReference type="EC" id="2.4.1.-" evidence="4"/>
<reference evidence="5 7" key="1">
    <citation type="journal article" date="2008" name="Science">
        <title>The Physcomitrella genome reveals evolutionary insights into the conquest of land by plants.</title>
        <authorList>
            <person name="Rensing S."/>
            <person name="Lang D."/>
            <person name="Zimmer A."/>
            <person name="Terry A."/>
            <person name="Salamov A."/>
            <person name="Shapiro H."/>
            <person name="Nishiyama T."/>
            <person name="Perroud P.-F."/>
            <person name="Lindquist E."/>
            <person name="Kamisugi Y."/>
            <person name="Tanahashi T."/>
            <person name="Sakakibara K."/>
            <person name="Fujita T."/>
            <person name="Oishi K."/>
            <person name="Shin-I T."/>
            <person name="Kuroki Y."/>
            <person name="Toyoda A."/>
            <person name="Suzuki Y."/>
            <person name="Hashimoto A."/>
            <person name="Yamaguchi K."/>
            <person name="Sugano A."/>
            <person name="Kohara Y."/>
            <person name="Fujiyama A."/>
            <person name="Anterola A."/>
            <person name="Aoki S."/>
            <person name="Ashton N."/>
            <person name="Barbazuk W.B."/>
            <person name="Barker E."/>
            <person name="Bennetzen J."/>
            <person name="Bezanilla M."/>
            <person name="Blankenship R."/>
            <person name="Cho S.H."/>
            <person name="Dutcher S."/>
            <person name="Estelle M."/>
            <person name="Fawcett J.A."/>
            <person name="Gundlach H."/>
            <person name="Hanada K."/>
            <person name="Heyl A."/>
            <person name="Hicks K.A."/>
            <person name="Hugh J."/>
            <person name="Lohr M."/>
            <person name="Mayer K."/>
            <person name="Melkozernov A."/>
            <person name="Murata T."/>
            <person name="Nelson D."/>
            <person name="Pils B."/>
            <person name="Prigge M."/>
            <person name="Reiss B."/>
            <person name="Renner T."/>
            <person name="Rombauts S."/>
            <person name="Rushton P."/>
            <person name="Sanderfoot A."/>
            <person name="Schween G."/>
            <person name="Shiu S.-H."/>
            <person name="Stueber K."/>
            <person name="Theodoulou F.L."/>
            <person name="Tu H."/>
            <person name="Van de Peer Y."/>
            <person name="Verrier P.J."/>
            <person name="Waters E."/>
            <person name="Wood A."/>
            <person name="Yang L."/>
            <person name="Cove D."/>
            <person name="Cuming A."/>
            <person name="Hasebe M."/>
            <person name="Lucas S."/>
            <person name="Mishler D.B."/>
            <person name="Reski R."/>
            <person name="Grigoriev I."/>
            <person name="Quatrano R.S."/>
            <person name="Boore J.L."/>
        </authorList>
    </citation>
    <scope>NUCLEOTIDE SEQUENCE [LARGE SCALE GENOMIC DNA]</scope>
    <source>
        <strain evidence="6 7">cv. Gransden 2004</strain>
    </source>
</reference>
<dbReference type="PaxDb" id="3218-PP1S45_276V6.1"/>
<evidence type="ECO:0000256" key="4">
    <source>
        <dbReference type="RuleBase" id="RU362057"/>
    </source>
</evidence>
<keyword evidence="2 3" id="KW-0808">Transferase</keyword>
<dbReference type="eggNOG" id="KOG1192">
    <property type="taxonomic scope" value="Eukaryota"/>
</dbReference>
<dbReference type="FunFam" id="3.40.50.2000:FF:000037">
    <property type="entry name" value="Glycosyltransferase"/>
    <property type="match status" value="1"/>
</dbReference>
<dbReference type="InterPro" id="IPR002213">
    <property type="entry name" value="UDP_glucos_trans"/>
</dbReference>
<dbReference type="EnsemblPlants" id="Pp3c1_6260V3.2">
    <property type="protein sequence ID" value="Pp3c1_6260V3.2"/>
    <property type="gene ID" value="Pp3c1_6260"/>
</dbReference>
<comment type="similarity">
    <text evidence="1 3">Belongs to the UDP-glycosyltransferase family.</text>
</comment>
<keyword evidence="3" id="KW-0328">Glycosyltransferase</keyword>
<organism evidence="5">
    <name type="scientific">Physcomitrium patens</name>
    <name type="common">Spreading-leaved earth moss</name>
    <name type="synonym">Physcomitrella patens</name>
    <dbReference type="NCBI Taxonomy" id="3218"/>
    <lineage>
        <taxon>Eukaryota</taxon>
        <taxon>Viridiplantae</taxon>
        <taxon>Streptophyta</taxon>
        <taxon>Embryophyta</taxon>
        <taxon>Bryophyta</taxon>
        <taxon>Bryophytina</taxon>
        <taxon>Bryopsida</taxon>
        <taxon>Funariidae</taxon>
        <taxon>Funariales</taxon>
        <taxon>Funariaceae</taxon>
        <taxon>Physcomitrium</taxon>
    </lineage>
</organism>
<dbReference type="GO" id="GO:0035251">
    <property type="term" value="F:UDP-glucosyltransferase activity"/>
    <property type="evidence" value="ECO:0000318"/>
    <property type="project" value="GO_Central"/>
</dbReference>
<dbReference type="PANTHER" id="PTHR48045:SF31">
    <property type="entry name" value="UDP-GLYCOSYLTRANSFERASE 76B1-LIKE"/>
    <property type="match status" value="1"/>
</dbReference>
<dbReference type="RefSeq" id="XP_024398013.1">
    <property type="nucleotide sequence ID" value="XM_024542245.2"/>
</dbReference>
<dbReference type="FunCoup" id="A9S3P2">
    <property type="interactions" value="449"/>
</dbReference>
<dbReference type="CDD" id="cd03784">
    <property type="entry name" value="GT1_Gtf-like"/>
    <property type="match status" value="1"/>
</dbReference>
<dbReference type="Pfam" id="PF00201">
    <property type="entry name" value="UDPGT"/>
    <property type="match status" value="1"/>
</dbReference>
<evidence type="ECO:0000256" key="2">
    <source>
        <dbReference type="ARBA" id="ARBA00022679"/>
    </source>
</evidence>
<dbReference type="Gramene" id="Pp3c1_6260V3.1">
    <property type="protein sequence ID" value="Pp3c1_6260V3.1"/>
    <property type="gene ID" value="Pp3c1_6260"/>
</dbReference>
<dbReference type="GeneID" id="112293107"/>
<dbReference type="Proteomes" id="UP000006727">
    <property type="component" value="Chromosome 1"/>
</dbReference>
<dbReference type="PANTHER" id="PTHR48045">
    <property type="entry name" value="UDP-GLYCOSYLTRANSFERASE 72B1"/>
    <property type="match status" value="1"/>
</dbReference>
<dbReference type="AlphaFoldDB" id="A9S3P2"/>
<keyword evidence="7" id="KW-1185">Reference proteome</keyword>